<evidence type="ECO:0000256" key="2">
    <source>
        <dbReference type="ARBA" id="ARBA00005005"/>
    </source>
</evidence>
<accession>A0ABW0PGL9</accession>
<dbReference type="EMBL" id="JBHSMS010000036">
    <property type="protein sequence ID" value="MFC5511791.1"/>
    <property type="molecule type" value="Genomic_DNA"/>
</dbReference>
<dbReference type="InterPro" id="IPR025110">
    <property type="entry name" value="AMP-bd_C"/>
</dbReference>
<evidence type="ECO:0000256" key="6">
    <source>
        <dbReference type="ARBA" id="ARBA00039545"/>
    </source>
</evidence>
<keyword evidence="4" id="KW-0472">Membrane</keyword>
<name>A0ABW0PGL9_9BURK</name>
<evidence type="ECO:0000259" key="8">
    <source>
        <dbReference type="Pfam" id="PF00501"/>
    </source>
</evidence>
<feature type="domain" description="AMP-binding enzyme C-terminal" evidence="9">
    <location>
        <begin position="468"/>
        <end position="543"/>
    </location>
</feature>
<evidence type="ECO:0000256" key="4">
    <source>
        <dbReference type="ARBA" id="ARBA00023136"/>
    </source>
</evidence>
<evidence type="ECO:0000256" key="7">
    <source>
        <dbReference type="ARBA" id="ARBA00042773"/>
    </source>
</evidence>
<dbReference type="InterPro" id="IPR045851">
    <property type="entry name" value="AMP-bd_C_sf"/>
</dbReference>
<dbReference type="PANTHER" id="PTHR43767:SF8">
    <property type="entry name" value="LONG-CHAIN-FATTY-ACID--COA LIGASE"/>
    <property type="match status" value="1"/>
</dbReference>
<proteinExistence type="predicted"/>
<dbReference type="SUPFAM" id="SSF56801">
    <property type="entry name" value="Acetyl-CoA synthetase-like"/>
    <property type="match status" value="1"/>
</dbReference>
<feature type="domain" description="AMP-dependent synthetase/ligase" evidence="8">
    <location>
        <begin position="32"/>
        <end position="417"/>
    </location>
</feature>
<dbReference type="InterPro" id="IPR020845">
    <property type="entry name" value="AMP-binding_CS"/>
</dbReference>
<dbReference type="RefSeq" id="WP_379721103.1">
    <property type="nucleotide sequence ID" value="NZ_JBHSMS010000036.1"/>
</dbReference>
<evidence type="ECO:0000313" key="11">
    <source>
        <dbReference type="Proteomes" id="UP001596031"/>
    </source>
</evidence>
<evidence type="ECO:0000259" key="9">
    <source>
        <dbReference type="Pfam" id="PF13193"/>
    </source>
</evidence>
<dbReference type="Proteomes" id="UP001596031">
    <property type="component" value="Unassembled WGS sequence"/>
</dbReference>
<keyword evidence="11" id="KW-1185">Reference proteome</keyword>
<dbReference type="PANTHER" id="PTHR43767">
    <property type="entry name" value="LONG-CHAIN-FATTY-ACID--COA LIGASE"/>
    <property type="match status" value="1"/>
</dbReference>
<dbReference type="Gene3D" id="3.30.300.30">
    <property type="match status" value="1"/>
</dbReference>
<organism evidence="10 11">
    <name type="scientific">Massilia jejuensis</name>
    <dbReference type="NCBI Taxonomy" id="648894"/>
    <lineage>
        <taxon>Bacteria</taxon>
        <taxon>Pseudomonadati</taxon>
        <taxon>Pseudomonadota</taxon>
        <taxon>Betaproteobacteria</taxon>
        <taxon>Burkholderiales</taxon>
        <taxon>Oxalobacteraceae</taxon>
        <taxon>Telluria group</taxon>
        <taxon>Massilia</taxon>
    </lineage>
</organism>
<dbReference type="Gene3D" id="3.40.50.12780">
    <property type="entry name" value="N-terminal domain of ligase-like"/>
    <property type="match status" value="1"/>
</dbReference>
<sequence>MQRPWLSSYPPGIPAEVDVGKFGSFNALLAWIVERYGAQPAFSNQGATLSWNALAQLAARFGAHLQQAGLGRGERVALMLPNLLQYPVALFGAFHAGCTVVNVNPQYTPRELEYQLNDAGARAIVVLENFARTLEQVLARTQVRHVVVTAVGDLLPFPKAQIVDLVVRHVRHMVPPWHIPDALAWRDALARGKQAGLDQVPLAPADIAFLQYTGGTTGVPKGAILTHANVLANVEQTAAWVRGFLEEGKETAIIPLPLYHVFALTATLTFCRLGAHVVLVTDPRDIGGLIGQMRRTPFSVIIGVNTLFKALLEAPSIGQLHPAGMKLAVAGGMAVQRAVAERWQQVFGAPLIEGYGLTETSPIVCANPLDLPRFSGAVGLPLPSTDVAILDDDGRAVAPGQTGEICVRGPQVMQGYWNMPEESARVFTADGWLRTGDLGLIDEHGYVRLVDRKKDMIVVSGFKVYPNEVEQVVAMHPGVSEVAAIRAPDERAGEVVKIVVVRRDPALTAAALLDHCRQSLGAYKVPKYVVFRDTPLPKSNIGKILRRVVADEEAQGATARAAAG</sequence>
<reference evidence="11" key="1">
    <citation type="journal article" date="2019" name="Int. J. Syst. Evol. Microbiol.">
        <title>The Global Catalogue of Microorganisms (GCM) 10K type strain sequencing project: providing services to taxonomists for standard genome sequencing and annotation.</title>
        <authorList>
            <consortium name="The Broad Institute Genomics Platform"/>
            <consortium name="The Broad Institute Genome Sequencing Center for Infectious Disease"/>
            <person name="Wu L."/>
            <person name="Ma J."/>
        </authorList>
    </citation>
    <scope>NUCLEOTIDE SEQUENCE [LARGE SCALE GENOMIC DNA]</scope>
    <source>
        <strain evidence="11">CCUG 38813</strain>
    </source>
</reference>
<keyword evidence="3" id="KW-0436">Ligase</keyword>
<gene>
    <name evidence="10" type="ORF">ACFPOU_11730</name>
</gene>
<evidence type="ECO:0000256" key="1">
    <source>
        <dbReference type="ARBA" id="ARBA00004170"/>
    </source>
</evidence>
<dbReference type="EC" id="6.2.1.3" evidence="5"/>
<evidence type="ECO:0000313" key="10">
    <source>
        <dbReference type="EMBL" id="MFC5511791.1"/>
    </source>
</evidence>
<dbReference type="Pfam" id="PF00501">
    <property type="entry name" value="AMP-binding"/>
    <property type="match status" value="1"/>
</dbReference>
<comment type="subcellular location">
    <subcellularLocation>
        <location evidence="1">Membrane</location>
        <topology evidence="1">Peripheral membrane protein</topology>
    </subcellularLocation>
</comment>
<dbReference type="CDD" id="cd05936">
    <property type="entry name" value="FC-FACS_FadD_like"/>
    <property type="match status" value="1"/>
</dbReference>
<dbReference type="Pfam" id="PF13193">
    <property type="entry name" value="AMP-binding_C"/>
    <property type="match status" value="1"/>
</dbReference>
<comment type="caution">
    <text evidence="10">The sequence shown here is derived from an EMBL/GenBank/DDBJ whole genome shotgun (WGS) entry which is preliminary data.</text>
</comment>
<evidence type="ECO:0000256" key="5">
    <source>
        <dbReference type="ARBA" id="ARBA00026121"/>
    </source>
</evidence>
<protein>
    <recommendedName>
        <fullName evidence="6">Long-chain-fatty-acid--CoA ligase</fullName>
        <ecNumber evidence="5">6.2.1.3</ecNumber>
    </recommendedName>
    <alternativeName>
        <fullName evidence="7">Long-chain acyl-CoA synthetase</fullName>
    </alternativeName>
</protein>
<dbReference type="PROSITE" id="PS00455">
    <property type="entry name" value="AMP_BINDING"/>
    <property type="match status" value="1"/>
</dbReference>
<dbReference type="InterPro" id="IPR042099">
    <property type="entry name" value="ANL_N_sf"/>
</dbReference>
<dbReference type="InterPro" id="IPR000873">
    <property type="entry name" value="AMP-dep_synth/lig_dom"/>
</dbReference>
<comment type="pathway">
    <text evidence="2">Lipid metabolism; fatty acid beta-oxidation.</text>
</comment>
<dbReference type="InterPro" id="IPR050237">
    <property type="entry name" value="ATP-dep_AMP-bd_enzyme"/>
</dbReference>
<evidence type="ECO:0000256" key="3">
    <source>
        <dbReference type="ARBA" id="ARBA00022598"/>
    </source>
</evidence>